<sequence length="156" mass="17069">MWSASAVPRWPSALRRLAMPRLPALLRPRLAPGSSPSPNPASSNPTKLGSSLDAAGAVAGPAPTWPVAVPGGAPAAWLEWLWMAVPKHRTSHSKKRLRSRNKVPKDVENWELCVKCNKPKLRHRLCSDIELCAMRTKDWLSMQAKAKAGEDAKVKV</sequence>
<name>A0A7S1Y1G4_9STRA</name>
<dbReference type="PANTHER" id="PTHR21026">
    <property type="entry name" value="39S RIBOSOMAL PROTEIN L32, MITOCHONDRIAL"/>
    <property type="match status" value="1"/>
</dbReference>
<evidence type="ECO:0000256" key="7">
    <source>
        <dbReference type="ARBA" id="ARBA00039935"/>
    </source>
</evidence>
<dbReference type="EMBL" id="HBGJ01046668">
    <property type="protein sequence ID" value="CAD9270931.1"/>
    <property type="molecule type" value="Transcribed_RNA"/>
</dbReference>
<evidence type="ECO:0000256" key="4">
    <source>
        <dbReference type="ARBA" id="ARBA00022980"/>
    </source>
</evidence>
<dbReference type="InterPro" id="IPR051991">
    <property type="entry name" value="Mitoribosomal_protein_bL32"/>
</dbReference>
<protein>
    <recommendedName>
        <fullName evidence="7">Large ribosomal subunit protein bL32m</fullName>
    </recommendedName>
</protein>
<dbReference type="GO" id="GO:0005762">
    <property type="term" value="C:mitochondrial large ribosomal subunit"/>
    <property type="evidence" value="ECO:0007669"/>
    <property type="project" value="TreeGrafter"/>
</dbReference>
<evidence type="ECO:0000313" key="9">
    <source>
        <dbReference type="EMBL" id="CAD9270931.1"/>
    </source>
</evidence>
<keyword evidence="6" id="KW-0687">Ribonucleoprotein</keyword>
<evidence type="ECO:0000256" key="3">
    <source>
        <dbReference type="ARBA" id="ARBA00022946"/>
    </source>
</evidence>
<evidence type="ECO:0000256" key="8">
    <source>
        <dbReference type="SAM" id="MobiDB-lite"/>
    </source>
</evidence>
<dbReference type="AlphaFoldDB" id="A0A7S1Y1G4"/>
<keyword evidence="4" id="KW-0689">Ribosomal protein</keyword>
<feature type="compositionally biased region" description="Low complexity" evidence="8">
    <location>
        <begin position="28"/>
        <end position="45"/>
    </location>
</feature>
<dbReference type="Pfam" id="PF01783">
    <property type="entry name" value="Ribosomal_L32p"/>
    <property type="match status" value="1"/>
</dbReference>
<dbReference type="GO" id="GO:0006412">
    <property type="term" value="P:translation"/>
    <property type="evidence" value="ECO:0007669"/>
    <property type="project" value="InterPro"/>
</dbReference>
<dbReference type="GO" id="GO:0003735">
    <property type="term" value="F:structural constituent of ribosome"/>
    <property type="evidence" value="ECO:0007669"/>
    <property type="project" value="InterPro"/>
</dbReference>
<dbReference type="PANTHER" id="PTHR21026:SF2">
    <property type="entry name" value="LARGE RIBOSOMAL SUBUNIT PROTEIN BL32M"/>
    <property type="match status" value="1"/>
</dbReference>
<dbReference type="NCBIfam" id="TIGR01031">
    <property type="entry name" value="rpmF_bact"/>
    <property type="match status" value="1"/>
</dbReference>
<evidence type="ECO:0000256" key="1">
    <source>
        <dbReference type="ARBA" id="ARBA00004173"/>
    </source>
</evidence>
<keyword evidence="5" id="KW-0496">Mitochondrion</keyword>
<evidence type="ECO:0000256" key="5">
    <source>
        <dbReference type="ARBA" id="ARBA00023128"/>
    </source>
</evidence>
<proteinExistence type="inferred from homology"/>
<keyword evidence="3" id="KW-0809">Transit peptide</keyword>
<evidence type="ECO:0000256" key="6">
    <source>
        <dbReference type="ARBA" id="ARBA00023274"/>
    </source>
</evidence>
<accession>A0A7S1Y1G4</accession>
<dbReference type="InterPro" id="IPR011332">
    <property type="entry name" value="Ribosomal_zn-bd"/>
</dbReference>
<reference evidence="9" key="1">
    <citation type="submission" date="2021-01" db="EMBL/GenBank/DDBJ databases">
        <authorList>
            <person name="Corre E."/>
            <person name="Pelletier E."/>
            <person name="Niang G."/>
            <person name="Scheremetjew M."/>
            <person name="Finn R."/>
            <person name="Kale V."/>
            <person name="Holt S."/>
            <person name="Cochrane G."/>
            <person name="Meng A."/>
            <person name="Brown T."/>
            <person name="Cohen L."/>
        </authorList>
    </citation>
    <scope>NUCLEOTIDE SEQUENCE</scope>
    <source>
        <strain evidence="9">CCMP2877</strain>
    </source>
</reference>
<gene>
    <name evidence="9" type="ORF">PPAR1163_LOCUS29370</name>
</gene>
<evidence type="ECO:0000256" key="2">
    <source>
        <dbReference type="ARBA" id="ARBA00008560"/>
    </source>
</evidence>
<dbReference type="InterPro" id="IPR002677">
    <property type="entry name" value="Ribosomal_bL32"/>
</dbReference>
<feature type="region of interest" description="Disordered" evidence="8">
    <location>
        <begin position="28"/>
        <end position="55"/>
    </location>
</feature>
<comment type="subcellular location">
    <subcellularLocation>
        <location evidence="1">Mitochondrion</location>
    </subcellularLocation>
</comment>
<dbReference type="SUPFAM" id="SSF57829">
    <property type="entry name" value="Zn-binding ribosomal proteins"/>
    <property type="match status" value="1"/>
</dbReference>
<organism evidence="9">
    <name type="scientific">Phaeomonas parva</name>
    <dbReference type="NCBI Taxonomy" id="124430"/>
    <lineage>
        <taxon>Eukaryota</taxon>
        <taxon>Sar</taxon>
        <taxon>Stramenopiles</taxon>
        <taxon>Ochrophyta</taxon>
        <taxon>Pinguiophyceae</taxon>
        <taxon>Pinguiochrysidales</taxon>
        <taxon>Pinguiochrysidaceae</taxon>
        <taxon>Phaeomonas</taxon>
    </lineage>
</organism>
<comment type="similarity">
    <text evidence="2">Belongs to the bacterial ribosomal protein bL32 family.</text>
</comment>